<dbReference type="EMBL" id="CACSLK010001628">
    <property type="protein sequence ID" value="CAA0807949.1"/>
    <property type="molecule type" value="Genomic_DNA"/>
</dbReference>
<reference evidence="2" key="1">
    <citation type="submission" date="2019-12" db="EMBL/GenBank/DDBJ databases">
        <authorList>
            <person name="Scholes J."/>
        </authorList>
    </citation>
    <scope>NUCLEOTIDE SEQUENCE</scope>
</reference>
<gene>
    <name evidence="2" type="ORF">SHERM_10491</name>
</gene>
<feature type="non-terminal residue" evidence="2">
    <location>
        <position position="88"/>
    </location>
</feature>
<protein>
    <submittedName>
        <fullName evidence="2">Uncharacterized protein</fullName>
    </submittedName>
</protein>
<feature type="non-terminal residue" evidence="2">
    <location>
        <position position="1"/>
    </location>
</feature>
<sequence>KFSTSLASRVPSNVFGSRIRTFDGNWRCSSSTLAPTHFSRATWSMIFLTLDSTTSDSSMNSSRVESIRPSTNSGSDSTEFTIASTFLL</sequence>
<name>A0A9N7R007_STRHE</name>
<evidence type="ECO:0000256" key="1">
    <source>
        <dbReference type="SAM" id="MobiDB-lite"/>
    </source>
</evidence>
<organism evidence="2 3">
    <name type="scientific">Striga hermonthica</name>
    <name type="common">Purple witchweed</name>
    <name type="synonym">Buchnera hermonthica</name>
    <dbReference type="NCBI Taxonomy" id="68872"/>
    <lineage>
        <taxon>Eukaryota</taxon>
        <taxon>Viridiplantae</taxon>
        <taxon>Streptophyta</taxon>
        <taxon>Embryophyta</taxon>
        <taxon>Tracheophyta</taxon>
        <taxon>Spermatophyta</taxon>
        <taxon>Magnoliopsida</taxon>
        <taxon>eudicotyledons</taxon>
        <taxon>Gunneridae</taxon>
        <taxon>Pentapetalae</taxon>
        <taxon>asterids</taxon>
        <taxon>lamiids</taxon>
        <taxon>Lamiales</taxon>
        <taxon>Orobanchaceae</taxon>
        <taxon>Buchnereae</taxon>
        <taxon>Striga</taxon>
    </lineage>
</organism>
<keyword evidence="3" id="KW-1185">Reference proteome</keyword>
<proteinExistence type="predicted"/>
<feature type="compositionally biased region" description="Polar residues" evidence="1">
    <location>
        <begin position="68"/>
        <end position="78"/>
    </location>
</feature>
<feature type="compositionally biased region" description="Low complexity" evidence="1">
    <location>
        <begin position="53"/>
        <end position="62"/>
    </location>
</feature>
<dbReference type="Proteomes" id="UP001153555">
    <property type="component" value="Unassembled WGS sequence"/>
</dbReference>
<comment type="caution">
    <text evidence="2">The sequence shown here is derived from an EMBL/GenBank/DDBJ whole genome shotgun (WGS) entry which is preliminary data.</text>
</comment>
<feature type="region of interest" description="Disordered" evidence="1">
    <location>
        <begin position="53"/>
        <end position="78"/>
    </location>
</feature>
<evidence type="ECO:0000313" key="3">
    <source>
        <dbReference type="Proteomes" id="UP001153555"/>
    </source>
</evidence>
<evidence type="ECO:0000313" key="2">
    <source>
        <dbReference type="EMBL" id="CAA0807949.1"/>
    </source>
</evidence>
<dbReference type="AlphaFoldDB" id="A0A9N7R007"/>
<accession>A0A9N7R007</accession>